<dbReference type="AlphaFoldDB" id="A0A9J6C7L1"/>
<accession>A0A9J6C7L1</accession>
<evidence type="ECO:0000256" key="2">
    <source>
        <dbReference type="SAM" id="SignalP"/>
    </source>
</evidence>
<dbReference type="EMBL" id="JADBJN010000002">
    <property type="protein sequence ID" value="KAG5677848.1"/>
    <property type="molecule type" value="Genomic_DNA"/>
</dbReference>
<evidence type="ECO:0000256" key="1">
    <source>
        <dbReference type="SAM" id="Phobius"/>
    </source>
</evidence>
<dbReference type="Proteomes" id="UP001107558">
    <property type="component" value="Chromosome 2"/>
</dbReference>
<feature type="transmembrane region" description="Helical" evidence="1">
    <location>
        <begin position="53"/>
        <end position="80"/>
    </location>
</feature>
<keyword evidence="1" id="KW-1133">Transmembrane helix</keyword>
<keyword evidence="1" id="KW-0812">Transmembrane</keyword>
<protein>
    <submittedName>
        <fullName evidence="3">Uncharacterized protein</fullName>
    </submittedName>
</protein>
<organism evidence="3 4">
    <name type="scientific">Polypedilum vanderplanki</name>
    <name type="common">Sleeping chironomid midge</name>
    <dbReference type="NCBI Taxonomy" id="319348"/>
    <lineage>
        <taxon>Eukaryota</taxon>
        <taxon>Metazoa</taxon>
        <taxon>Ecdysozoa</taxon>
        <taxon>Arthropoda</taxon>
        <taxon>Hexapoda</taxon>
        <taxon>Insecta</taxon>
        <taxon>Pterygota</taxon>
        <taxon>Neoptera</taxon>
        <taxon>Endopterygota</taxon>
        <taxon>Diptera</taxon>
        <taxon>Nematocera</taxon>
        <taxon>Chironomoidea</taxon>
        <taxon>Chironomidae</taxon>
        <taxon>Chironominae</taxon>
        <taxon>Polypedilum</taxon>
        <taxon>Polypedilum</taxon>
    </lineage>
</organism>
<feature type="chain" id="PRO_5039933715" evidence="2">
    <location>
        <begin position="22"/>
        <end position="106"/>
    </location>
</feature>
<sequence length="106" mass="12482">MILRQLTFIFVLISFLKLVFGQQEESQSEHFVNCTINDKIYYDFDCANVFRRFFTWLGIGFLILIFLIFGFLGMCICTLLRLLCCVSEREEPTMTLKSFPNYSTMS</sequence>
<keyword evidence="1" id="KW-0472">Membrane</keyword>
<comment type="caution">
    <text evidence="3">The sequence shown here is derived from an EMBL/GenBank/DDBJ whole genome shotgun (WGS) entry which is preliminary data.</text>
</comment>
<gene>
    <name evidence="3" type="ORF">PVAND_007568</name>
</gene>
<evidence type="ECO:0000313" key="3">
    <source>
        <dbReference type="EMBL" id="KAG5677848.1"/>
    </source>
</evidence>
<evidence type="ECO:0000313" key="4">
    <source>
        <dbReference type="Proteomes" id="UP001107558"/>
    </source>
</evidence>
<name>A0A9J6C7L1_POLVA</name>
<keyword evidence="2" id="KW-0732">Signal</keyword>
<proteinExistence type="predicted"/>
<keyword evidence="4" id="KW-1185">Reference proteome</keyword>
<reference evidence="3" key="1">
    <citation type="submission" date="2021-03" db="EMBL/GenBank/DDBJ databases">
        <title>Chromosome level genome of the anhydrobiotic midge Polypedilum vanderplanki.</title>
        <authorList>
            <person name="Yoshida Y."/>
            <person name="Kikawada T."/>
            <person name="Gusev O."/>
        </authorList>
    </citation>
    <scope>NUCLEOTIDE SEQUENCE</scope>
    <source>
        <strain evidence="3">NIAS01</strain>
        <tissue evidence="3">Whole body or cell culture</tissue>
    </source>
</reference>
<feature type="signal peptide" evidence="2">
    <location>
        <begin position="1"/>
        <end position="21"/>
    </location>
</feature>